<keyword evidence="6" id="KW-1185">Reference proteome</keyword>
<dbReference type="PANTHER" id="PTHR43002">
    <property type="entry name" value="GLYCOGEN DEBRANCHING ENZYME"/>
    <property type="match status" value="1"/>
</dbReference>
<dbReference type="InterPro" id="IPR017853">
    <property type="entry name" value="GH"/>
</dbReference>
<dbReference type="NCBIfam" id="TIGR02100">
    <property type="entry name" value="glgX_debranch"/>
    <property type="match status" value="1"/>
</dbReference>
<dbReference type="Pfam" id="PF02922">
    <property type="entry name" value="CBM_48"/>
    <property type="match status" value="1"/>
</dbReference>
<dbReference type="CDD" id="cd02856">
    <property type="entry name" value="E_set_GDE_Isoamylase_N"/>
    <property type="match status" value="1"/>
</dbReference>
<sequence>MPTADPRQSPDGLHDGLHDLGVTLTPDGGTIRVYSASARALELCLFSPRDPTWVVSTVPLTKDEANVWSATSDALRGGATYSLRANGPRDSATPSGSRFDPTLHLLDPYARGLVRTPAGDWRSSVVDDHFDWGGVEKPATPLDHTVIYEAHAKGMTKLNPAVPERLRGSYAGLAHESTIGYLKDLGVTAVELLPVHQFVTEQRLKTMGLSNYWGYNSLSFFAPHAAWASPRAQKGGPALILREFKGMVRLLHEAGIEVILDVVYNHTSEEGPGGPTTSLRGLDDSTYYRQDAHGDYVDTTGCGNSLDTSKSASQRLVLDSLRYWANEVQVDGFRFDLAATLARDENDDFDPEHPLLTAIRDDPALAGTKLIAEPWDVGPDGWQTGRFPNGWLEWNDRYRDRVRQFWLSDVSAVRSTGTAPIGIGGFATRLSGSSDLFSGERGPIASVNFVTAHDGFTAWDLVSYNQKHNLGNGEDNRDGTDNNHSFNHGIEGRTDDATILTTRRKALRNLLATLLLSAGTPMLTAGDEIGRSQRGNNNAYCHDDELSWLPWEREEWQEDLYAIARAGIRFRLDNPAMRPRDFGVWGETLETATQMDWFNSAGVSMSIEDWDSPAERTLQYLAAATHEVDGFNRILLVVHGLEAEEKVVLPAHAGVTSYTLLFDSAFDWIEQSEHAPGSTIAMSPTSMKLFRAHHSS</sequence>
<dbReference type="InterPro" id="IPR011837">
    <property type="entry name" value="Glycogen_debranch_GlgX"/>
</dbReference>
<dbReference type="InterPro" id="IPR013783">
    <property type="entry name" value="Ig-like_fold"/>
</dbReference>
<dbReference type="SUPFAM" id="SSF51011">
    <property type="entry name" value="Glycosyl hydrolase domain"/>
    <property type="match status" value="1"/>
</dbReference>
<dbReference type="InterPro" id="IPR006047">
    <property type="entry name" value="GH13_cat_dom"/>
</dbReference>
<dbReference type="SMART" id="SM00642">
    <property type="entry name" value="Aamy"/>
    <property type="match status" value="1"/>
</dbReference>
<dbReference type="Gene3D" id="2.60.40.10">
    <property type="entry name" value="Immunoglobulins"/>
    <property type="match status" value="1"/>
</dbReference>
<name>A0ABP7FU50_9MICO</name>
<dbReference type="InterPro" id="IPR014756">
    <property type="entry name" value="Ig_E-set"/>
</dbReference>
<dbReference type="SUPFAM" id="SSF51445">
    <property type="entry name" value="(Trans)glycosidases"/>
    <property type="match status" value="1"/>
</dbReference>
<dbReference type="Gene3D" id="2.60.40.1180">
    <property type="entry name" value="Golgi alpha-mannosidase II"/>
    <property type="match status" value="1"/>
</dbReference>
<evidence type="ECO:0000256" key="1">
    <source>
        <dbReference type="ARBA" id="ARBA00008061"/>
    </source>
</evidence>
<organism evidence="5 6">
    <name type="scientific">Leifsonella bigeumensis</name>
    <dbReference type="NCBI Taxonomy" id="433643"/>
    <lineage>
        <taxon>Bacteria</taxon>
        <taxon>Bacillati</taxon>
        <taxon>Actinomycetota</taxon>
        <taxon>Actinomycetes</taxon>
        <taxon>Micrococcales</taxon>
        <taxon>Microbacteriaceae</taxon>
        <taxon>Leifsonella</taxon>
    </lineage>
</organism>
<accession>A0ABP7FU50</accession>
<feature type="domain" description="Glycosyl hydrolase family 13 catalytic" evidence="4">
    <location>
        <begin position="160"/>
        <end position="571"/>
    </location>
</feature>
<comment type="similarity">
    <text evidence="1">Belongs to the glycosyl hydrolase 13 family.</text>
</comment>
<dbReference type="Proteomes" id="UP001501004">
    <property type="component" value="Unassembled WGS sequence"/>
</dbReference>
<reference evidence="6" key="1">
    <citation type="journal article" date="2019" name="Int. J. Syst. Evol. Microbiol.">
        <title>The Global Catalogue of Microorganisms (GCM) 10K type strain sequencing project: providing services to taxonomists for standard genome sequencing and annotation.</title>
        <authorList>
            <consortium name="The Broad Institute Genomics Platform"/>
            <consortium name="The Broad Institute Genome Sequencing Center for Infectious Disease"/>
            <person name="Wu L."/>
            <person name="Ma J."/>
        </authorList>
    </citation>
    <scope>NUCLEOTIDE SEQUENCE [LARGE SCALE GENOMIC DNA]</scope>
    <source>
        <strain evidence="6">JCM 16949</strain>
    </source>
</reference>
<dbReference type="CDD" id="cd11326">
    <property type="entry name" value="AmyAc_Glg_debranch"/>
    <property type="match status" value="1"/>
</dbReference>
<proteinExistence type="inferred from homology"/>
<evidence type="ECO:0000313" key="6">
    <source>
        <dbReference type="Proteomes" id="UP001501004"/>
    </source>
</evidence>
<evidence type="ECO:0000256" key="2">
    <source>
        <dbReference type="ARBA" id="ARBA00022801"/>
    </source>
</evidence>
<dbReference type="SUPFAM" id="SSF81296">
    <property type="entry name" value="E set domains"/>
    <property type="match status" value="1"/>
</dbReference>
<keyword evidence="3" id="KW-0326">Glycosidase</keyword>
<comment type="caution">
    <text evidence="5">The sequence shown here is derived from an EMBL/GenBank/DDBJ whole genome shotgun (WGS) entry which is preliminary data.</text>
</comment>
<evidence type="ECO:0000259" key="4">
    <source>
        <dbReference type="SMART" id="SM00642"/>
    </source>
</evidence>
<dbReference type="RefSeq" id="WP_344757019.1">
    <property type="nucleotide sequence ID" value="NZ_BAABAE010000003.1"/>
</dbReference>
<keyword evidence="2" id="KW-0378">Hydrolase</keyword>
<gene>
    <name evidence="5" type="primary">glgX</name>
    <name evidence="5" type="ORF">GCM10022239_24240</name>
</gene>
<dbReference type="EMBL" id="BAABAE010000003">
    <property type="protein sequence ID" value="GAA3747910.1"/>
    <property type="molecule type" value="Genomic_DNA"/>
</dbReference>
<dbReference type="InterPro" id="IPR013780">
    <property type="entry name" value="Glyco_hydro_b"/>
</dbReference>
<evidence type="ECO:0000256" key="3">
    <source>
        <dbReference type="ARBA" id="ARBA00023295"/>
    </source>
</evidence>
<dbReference type="InterPro" id="IPR044505">
    <property type="entry name" value="GlgX_Isoamylase_N_E_set"/>
</dbReference>
<protein>
    <submittedName>
        <fullName evidence="5">Glycogen debranching protein GlgX</fullName>
    </submittedName>
</protein>
<dbReference type="InterPro" id="IPR004193">
    <property type="entry name" value="Glyco_hydro_13_N"/>
</dbReference>
<dbReference type="Gene3D" id="3.20.20.80">
    <property type="entry name" value="Glycosidases"/>
    <property type="match status" value="1"/>
</dbReference>
<evidence type="ECO:0000313" key="5">
    <source>
        <dbReference type="EMBL" id="GAA3747910.1"/>
    </source>
</evidence>